<dbReference type="Pfam" id="PF12770">
    <property type="entry name" value="CHAT"/>
    <property type="match status" value="1"/>
</dbReference>
<feature type="domain" description="CHAT" evidence="2">
    <location>
        <begin position="242"/>
        <end position="522"/>
    </location>
</feature>
<dbReference type="SUPFAM" id="SSF48452">
    <property type="entry name" value="TPR-like"/>
    <property type="match status" value="1"/>
</dbReference>
<sequence length="524" mass="58134">MSDLSTLPSDRDTVTGDQPDSHTIYYKALGNDEKELEITRKEIEWDQDQVAEHAKTPSGSVNELNSKVVISHEELPQNSDKDVLDDRANVLLTRDEQGGQEHDLDDAITLYRQALECCPPHDPDRSTSLCNLAGALWTRFHEGGQENDLDDVILLHRQNIEVCLPPHPDQHMSLNNLAIGLHIRYERRGQTDDLDESIALQRRILEFLPLDHLDRLSSLSNLANALRTQYEQGGQQCALDEILKTLWIDVVKPVITILGLKKSEEPPVLQWCPTGLFSFLPIHAAGCYDNELAVECASDYIISSYTPTIGALLTPDPTPSTKPFKMMVVVQSKDLPSTQEELMKIEQHVPNDSLVQLGIPGSPASVERVAACLSDVSIAHFACHGKQNLSEPLESGLKLEDGFLFVSRIMKEHMPNGSLAFLCACDTAMGDENLPDEAMSLAASLLFSGFRHVIATMWKMMDGDGPIIADAFYEEIFKGPDGKPALQPDTGKSARALHIAINKLRSNNVPFHRWVPFIHMGKGN</sequence>
<accession>A0A0C3BYL2</accession>
<dbReference type="STRING" id="686832.A0A0C3BYL2"/>
<dbReference type="InterPro" id="IPR011990">
    <property type="entry name" value="TPR-like_helical_dom_sf"/>
</dbReference>
<evidence type="ECO:0000313" key="4">
    <source>
        <dbReference type="Proteomes" id="UP000053424"/>
    </source>
</evidence>
<protein>
    <recommendedName>
        <fullName evidence="2">CHAT domain-containing protein</fullName>
    </recommendedName>
</protein>
<evidence type="ECO:0000313" key="3">
    <source>
        <dbReference type="EMBL" id="KIM36546.1"/>
    </source>
</evidence>
<dbReference type="EMBL" id="KN831804">
    <property type="protein sequence ID" value="KIM36546.1"/>
    <property type="molecule type" value="Genomic_DNA"/>
</dbReference>
<feature type="region of interest" description="Disordered" evidence="1">
    <location>
        <begin position="1"/>
        <end position="24"/>
    </location>
</feature>
<dbReference type="Proteomes" id="UP000053424">
    <property type="component" value="Unassembled WGS sequence"/>
</dbReference>
<dbReference type="OrthoDB" id="9991317at2759"/>
<dbReference type="Gene3D" id="1.25.40.10">
    <property type="entry name" value="Tetratricopeptide repeat domain"/>
    <property type="match status" value="1"/>
</dbReference>
<reference evidence="3 4" key="1">
    <citation type="submission" date="2014-04" db="EMBL/GenBank/DDBJ databases">
        <authorList>
            <consortium name="DOE Joint Genome Institute"/>
            <person name="Kuo A."/>
            <person name="Gay G."/>
            <person name="Dore J."/>
            <person name="Kohler A."/>
            <person name="Nagy L.G."/>
            <person name="Floudas D."/>
            <person name="Copeland A."/>
            <person name="Barry K.W."/>
            <person name="Cichocki N."/>
            <person name="Veneault-Fourrey C."/>
            <person name="LaButti K."/>
            <person name="Lindquist E.A."/>
            <person name="Lipzen A."/>
            <person name="Lundell T."/>
            <person name="Morin E."/>
            <person name="Murat C."/>
            <person name="Sun H."/>
            <person name="Tunlid A."/>
            <person name="Henrissat B."/>
            <person name="Grigoriev I.V."/>
            <person name="Hibbett D.S."/>
            <person name="Martin F."/>
            <person name="Nordberg H.P."/>
            <person name="Cantor M.N."/>
            <person name="Hua S.X."/>
        </authorList>
    </citation>
    <scope>NUCLEOTIDE SEQUENCE [LARGE SCALE GENOMIC DNA]</scope>
    <source>
        <strain evidence="4">h7</strain>
    </source>
</reference>
<proteinExistence type="predicted"/>
<dbReference type="InterPro" id="IPR024983">
    <property type="entry name" value="CHAT_dom"/>
</dbReference>
<organism evidence="3 4">
    <name type="scientific">Hebeloma cylindrosporum</name>
    <dbReference type="NCBI Taxonomy" id="76867"/>
    <lineage>
        <taxon>Eukaryota</taxon>
        <taxon>Fungi</taxon>
        <taxon>Dikarya</taxon>
        <taxon>Basidiomycota</taxon>
        <taxon>Agaricomycotina</taxon>
        <taxon>Agaricomycetes</taxon>
        <taxon>Agaricomycetidae</taxon>
        <taxon>Agaricales</taxon>
        <taxon>Agaricineae</taxon>
        <taxon>Hymenogastraceae</taxon>
        <taxon>Hebeloma</taxon>
    </lineage>
</organism>
<name>A0A0C3BYL2_HEBCY</name>
<gene>
    <name evidence="3" type="ORF">M413DRAFT_31594</name>
</gene>
<evidence type="ECO:0000256" key="1">
    <source>
        <dbReference type="SAM" id="MobiDB-lite"/>
    </source>
</evidence>
<evidence type="ECO:0000259" key="2">
    <source>
        <dbReference type="Pfam" id="PF12770"/>
    </source>
</evidence>
<keyword evidence="4" id="KW-1185">Reference proteome</keyword>
<dbReference type="AlphaFoldDB" id="A0A0C3BYL2"/>
<dbReference type="HOGENOM" id="CLU_519763_0_0_1"/>
<reference evidence="4" key="2">
    <citation type="submission" date="2015-01" db="EMBL/GenBank/DDBJ databases">
        <title>Evolutionary Origins and Diversification of the Mycorrhizal Mutualists.</title>
        <authorList>
            <consortium name="DOE Joint Genome Institute"/>
            <consortium name="Mycorrhizal Genomics Consortium"/>
            <person name="Kohler A."/>
            <person name="Kuo A."/>
            <person name="Nagy L.G."/>
            <person name="Floudas D."/>
            <person name="Copeland A."/>
            <person name="Barry K.W."/>
            <person name="Cichocki N."/>
            <person name="Veneault-Fourrey C."/>
            <person name="LaButti K."/>
            <person name="Lindquist E.A."/>
            <person name="Lipzen A."/>
            <person name="Lundell T."/>
            <person name="Morin E."/>
            <person name="Murat C."/>
            <person name="Riley R."/>
            <person name="Ohm R."/>
            <person name="Sun H."/>
            <person name="Tunlid A."/>
            <person name="Henrissat B."/>
            <person name="Grigoriev I.V."/>
            <person name="Hibbett D.S."/>
            <person name="Martin F."/>
        </authorList>
    </citation>
    <scope>NUCLEOTIDE SEQUENCE [LARGE SCALE GENOMIC DNA]</scope>
    <source>
        <strain evidence="4">h7</strain>
    </source>
</reference>